<keyword evidence="5" id="KW-0411">Iron-sulfur</keyword>
<evidence type="ECO:0000259" key="7">
    <source>
        <dbReference type="PROSITE" id="PS51918"/>
    </source>
</evidence>
<dbReference type="GO" id="GO:0031419">
    <property type="term" value="F:cobalamin binding"/>
    <property type="evidence" value="ECO:0007669"/>
    <property type="project" value="InterPro"/>
</dbReference>
<dbReference type="InterPro" id="IPR036724">
    <property type="entry name" value="Cobalamin-bd_sf"/>
</dbReference>
<dbReference type="InterPro" id="IPR034466">
    <property type="entry name" value="Methyltransferase_Class_B"/>
</dbReference>
<dbReference type="PANTHER" id="PTHR43409:SF16">
    <property type="entry name" value="SLR0320 PROTEIN"/>
    <property type="match status" value="1"/>
</dbReference>
<evidence type="ECO:0000256" key="3">
    <source>
        <dbReference type="ARBA" id="ARBA00022723"/>
    </source>
</evidence>
<name>X0YI29_9ZZZZ</name>
<reference evidence="8" key="1">
    <citation type="journal article" date="2014" name="Front. Microbiol.">
        <title>High frequency of phylogenetically diverse reductive dehalogenase-homologous genes in deep subseafloor sedimentary metagenomes.</title>
        <authorList>
            <person name="Kawai M."/>
            <person name="Futagami T."/>
            <person name="Toyoda A."/>
            <person name="Takaki Y."/>
            <person name="Nishi S."/>
            <person name="Hori S."/>
            <person name="Arai W."/>
            <person name="Tsubouchi T."/>
            <person name="Morono Y."/>
            <person name="Uchiyama I."/>
            <person name="Ito T."/>
            <person name="Fujiyama A."/>
            <person name="Inagaki F."/>
            <person name="Takami H."/>
        </authorList>
    </citation>
    <scope>NUCLEOTIDE SEQUENCE</scope>
    <source>
        <strain evidence="8">Expedition CK06-06</strain>
    </source>
</reference>
<dbReference type="GO" id="GO:0005829">
    <property type="term" value="C:cytosol"/>
    <property type="evidence" value="ECO:0007669"/>
    <property type="project" value="TreeGrafter"/>
</dbReference>
<proteinExistence type="predicted"/>
<dbReference type="SFLD" id="SFLDG01082">
    <property type="entry name" value="B12-binding_domain_containing"/>
    <property type="match status" value="1"/>
</dbReference>
<sequence length="286" mass="32333">PFYSVFGTEKQIGNIPLGLCYIASVLEGENHDVEILDCETLILGDKYDAGEMAYTHDLNVSYTKYAEVMGNANHPVWKKIARLITKKNADIIGFTTQTATMSPVIHISKILRKESDTKIILGGIHPTVLPALSLEETGADIAVIGEGERTIVELANGNEVDSINGIAYRKDSEICINKSRAFIEDLDTIPFPARHLLDRTKYKDTAFGYLISSRGCPYNCCFCASKKMWGQRTRFRTAVNFVDEIEEVKLRYGTRLFRFTDDTFTLHKDRVLDFCREVKRRDLDIS</sequence>
<evidence type="ECO:0000256" key="4">
    <source>
        <dbReference type="ARBA" id="ARBA00023004"/>
    </source>
</evidence>
<protein>
    <submittedName>
        <fullName evidence="8">Uncharacterized protein</fullName>
    </submittedName>
</protein>
<dbReference type="EMBL" id="BART01004667">
    <property type="protein sequence ID" value="GAG55555.1"/>
    <property type="molecule type" value="Genomic_DNA"/>
</dbReference>
<evidence type="ECO:0000256" key="1">
    <source>
        <dbReference type="ARBA" id="ARBA00001966"/>
    </source>
</evidence>
<gene>
    <name evidence="8" type="ORF">S01H4_11508</name>
</gene>
<evidence type="ECO:0000259" key="6">
    <source>
        <dbReference type="PROSITE" id="PS51332"/>
    </source>
</evidence>
<dbReference type="SFLD" id="SFLDS00029">
    <property type="entry name" value="Radical_SAM"/>
    <property type="match status" value="1"/>
</dbReference>
<accession>X0YI29</accession>
<dbReference type="CDD" id="cd02068">
    <property type="entry name" value="radical_SAM_B12_BD"/>
    <property type="match status" value="1"/>
</dbReference>
<keyword evidence="3" id="KW-0479">Metal-binding</keyword>
<dbReference type="PROSITE" id="PS51332">
    <property type="entry name" value="B12_BINDING"/>
    <property type="match status" value="1"/>
</dbReference>
<dbReference type="InterPro" id="IPR007197">
    <property type="entry name" value="rSAM"/>
</dbReference>
<comment type="cofactor">
    <cofactor evidence="1">
        <name>[4Fe-4S] cluster</name>
        <dbReference type="ChEBI" id="CHEBI:49883"/>
    </cofactor>
</comment>
<feature type="non-terminal residue" evidence="8">
    <location>
        <position position="1"/>
    </location>
</feature>
<evidence type="ECO:0000313" key="8">
    <source>
        <dbReference type="EMBL" id="GAG55555.1"/>
    </source>
</evidence>
<dbReference type="InterPro" id="IPR058240">
    <property type="entry name" value="rSAM_sf"/>
</dbReference>
<feature type="domain" description="Radical SAM core" evidence="7">
    <location>
        <begin position="202"/>
        <end position="286"/>
    </location>
</feature>
<dbReference type="Pfam" id="PF04055">
    <property type="entry name" value="Radical_SAM"/>
    <property type="match status" value="1"/>
</dbReference>
<dbReference type="Gene3D" id="3.80.30.20">
    <property type="entry name" value="tm_1862 like domain"/>
    <property type="match status" value="1"/>
</dbReference>
<organism evidence="8">
    <name type="scientific">marine sediment metagenome</name>
    <dbReference type="NCBI Taxonomy" id="412755"/>
    <lineage>
        <taxon>unclassified sequences</taxon>
        <taxon>metagenomes</taxon>
        <taxon>ecological metagenomes</taxon>
    </lineage>
</organism>
<dbReference type="InterPro" id="IPR006158">
    <property type="entry name" value="Cobalamin-bd"/>
</dbReference>
<feature type="non-terminal residue" evidence="8">
    <location>
        <position position="286"/>
    </location>
</feature>
<comment type="caution">
    <text evidence="8">The sequence shown here is derived from an EMBL/GenBank/DDBJ whole genome shotgun (WGS) entry which is preliminary data.</text>
</comment>
<keyword evidence="2" id="KW-0949">S-adenosyl-L-methionine</keyword>
<dbReference type="SUPFAM" id="SSF52242">
    <property type="entry name" value="Cobalamin (vitamin B12)-binding domain"/>
    <property type="match status" value="1"/>
</dbReference>
<dbReference type="GO" id="GO:0003824">
    <property type="term" value="F:catalytic activity"/>
    <property type="evidence" value="ECO:0007669"/>
    <property type="project" value="InterPro"/>
</dbReference>
<dbReference type="GO" id="GO:0046872">
    <property type="term" value="F:metal ion binding"/>
    <property type="evidence" value="ECO:0007669"/>
    <property type="project" value="UniProtKB-KW"/>
</dbReference>
<dbReference type="SUPFAM" id="SSF102114">
    <property type="entry name" value="Radical SAM enzymes"/>
    <property type="match status" value="1"/>
</dbReference>
<feature type="domain" description="B12-binding" evidence="6">
    <location>
        <begin position="1"/>
        <end position="165"/>
    </location>
</feature>
<dbReference type="GO" id="GO:0051539">
    <property type="term" value="F:4 iron, 4 sulfur cluster binding"/>
    <property type="evidence" value="ECO:0007669"/>
    <property type="project" value="UniProtKB-KW"/>
</dbReference>
<dbReference type="Pfam" id="PF02310">
    <property type="entry name" value="B12-binding"/>
    <property type="match status" value="1"/>
</dbReference>
<dbReference type="InterPro" id="IPR023404">
    <property type="entry name" value="rSAM_horseshoe"/>
</dbReference>
<dbReference type="PANTHER" id="PTHR43409">
    <property type="entry name" value="ANAEROBIC MAGNESIUM-PROTOPORPHYRIN IX MONOMETHYL ESTER CYCLASE-RELATED"/>
    <property type="match status" value="1"/>
</dbReference>
<dbReference type="PROSITE" id="PS51918">
    <property type="entry name" value="RADICAL_SAM"/>
    <property type="match status" value="1"/>
</dbReference>
<evidence type="ECO:0000256" key="2">
    <source>
        <dbReference type="ARBA" id="ARBA00022691"/>
    </source>
</evidence>
<dbReference type="Gene3D" id="3.40.50.280">
    <property type="entry name" value="Cobalamin-binding domain"/>
    <property type="match status" value="1"/>
</dbReference>
<dbReference type="SFLD" id="SFLDG01123">
    <property type="entry name" value="methyltransferase_(Class_B)"/>
    <property type="match status" value="1"/>
</dbReference>
<evidence type="ECO:0000256" key="5">
    <source>
        <dbReference type="ARBA" id="ARBA00023014"/>
    </source>
</evidence>
<keyword evidence="4" id="KW-0408">Iron</keyword>
<dbReference type="InterPro" id="IPR051198">
    <property type="entry name" value="BchE-like"/>
</dbReference>
<dbReference type="AlphaFoldDB" id="X0YI29"/>